<keyword evidence="1" id="KW-1185">Reference proteome</keyword>
<gene>
    <name evidence="2 3 4 5" type="primary">LOC26534138</name>
</gene>
<evidence type="ECO:0000313" key="3">
    <source>
        <dbReference type="RefSeq" id="XP_033235232.1"/>
    </source>
</evidence>
<evidence type="ECO:0000313" key="1">
    <source>
        <dbReference type="Proteomes" id="UP000001819"/>
    </source>
</evidence>
<dbReference type="Proteomes" id="UP000001819">
    <property type="component" value="Chromosome 4"/>
</dbReference>
<dbReference type="RefSeq" id="XP_033235232.1">
    <property type="nucleotide sequence ID" value="XM_033379341.1"/>
</dbReference>
<sequence length="88" mass="10682">MVIWMHIFTNNIFNKKPPRTDNKFNLWLKSGHKECLWILLLASWEILVVVSPFLDVRCPTKAAREDRLHSSKHIKIDHHRNYMFRRLE</sequence>
<dbReference type="RefSeq" id="XP_033235231.1">
    <property type="nucleotide sequence ID" value="XM_033379340.1"/>
</dbReference>
<evidence type="ECO:0000313" key="5">
    <source>
        <dbReference type="RefSeq" id="XP_033235234.1"/>
    </source>
</evidence>
<protein>
    <submittedName>
        <fullName evidence="2 3">Uncharacterized protein isoform X2</fullName>
    </submittedName>
</protein>
<evidence type="ECO:0000313" key="4">
    <source>
        <dbReference type="RefSeq" id="XP_033235233.1"/>
    </source>
</evidence>
<reference evidence="2 3" key="1">
    <citation type="submission" date="2025-04" db="UniProtKB">
        <authorList>
            <consortium name="RefSeq"/>
        </authorList>
    </citation>
    <scope>IDENTIFICATION</scope>
    <source>
        <strain evidence="2 3">MV-25-SWS-2005</strain>
        <tissue evidence="2 3">Whole body</tissue>
    </source>
</reference>
<name>A0A6I8VXD6_DROPS</name>
<evidence type="ECO:0000313" key="2">
    <source>
        <dbReference type="RefSeq" id="XP_033235231.1"/>
    </source>
</evidence>
<proteinExistence type="predicted"/>
<dbReference type="RefSeq" id="XP_033235234.1">
    <property type="nucleotide sequence ID" value="XM_033379343.1"/>
</dbReference>
<organism evidence="1 5">
    <name type="scientific">Drosophila pseudoobscura pseudoobscura</name>
    <name type="common">Fruit fly</name>
    <dbReference type="NCBI Taxonomy" id="46245"/>
    <lineage>
        <taxon>Eukaryota</taxon>
        <taxon>Metazoa</taxon>
        <taxon>Ecdysozoa</taxon>
        <taxon>Arthropoda</taxon>
        <taxon>Hexapoda</taxon>
        <taxon>Insecta</taxon>
        <taxon>Pterygota</taxon>
        <taxon>Neoptera</taxon>
        <taxon>Endopterygota</taxon>
        <taxon>Diptera</taxon>
        <taxon>Brachycera</taxon>
        <taxon>Muscomorpha</taxon>
        <taxon>Ephydroidea</taxon>
        <taxon>Drosophilidae</taxon>
        <taxon>Drosophila</taxon>
        <taxon>Sophophora</taxon>
    </lineage>
</organism>
<accession>A0A6I8VXD6</accession>
<dbReference type="AlphaFoldDB" id="A0A6I8VXD6"/>
<dbReference type="RefSeq" id="XP_033235233.1">
    <property type="nucleotide sequence ID" value="XM_033379342.1"/>
</dbReference>